<protein>
    <submittedName>
        <fullName evidence="2">Inosose dehydratase</fullName>
        <ecNumber evidence="2">4.2.1.44</ecNumber>
    </submittedName>
</protein>
<sequence length="302" mass="33234">MVISTLTPDRVKLGVTPTLWWNDDFPSIDIGIPFGEAVSEMALAGFQGCSIGHKYPTDPAELKSALDLRGLTVSEPWVSTYFTLDGMEQQTVDAFQDRLAFLAAVGGHDIVVAEFGDTSHILPVALFANRARFDDDQWDRLCRGLNRLGKIANEAGMRLCYHHHMGTGVMDRADVDRLMAGTDPDLVHLLLDTGHLRFAGYDPLDAVRAHAGRIKHVHLKDVRAPIVQRVRDEGLSFQQGIEDGVFTVPGDGSIDFVPILQALGDSGYEGWLVVEAEQDPAKANPLEYALKARGYLRDVLGW</sequence>
<dbReference type="SUPFAM" id="SSF51658">
    <property type="entry name" value="Xylose isomerase-like"/>
    <property type="match status" value="1"/>
</dbReference>
<dbReference type="Gene3D" id="3.20.20.150">
    <property type="entry name" value="Divalent-metal-dependent TIM barrel enzymes"/>
    <property type="match status" value="1"/>
</dbReference>
<dbReference type="EMBL" id="JAUSQZ010000001">
    <property type="protein sequence ID" value="MDP9830564.1"/>
    <property type="molecule type" value="Genomic_DNA"/>
</dbReference>
<keyword evidence="2" id="KW-0456">Lyase</keyword>
<gene>
    <name evidence="2" type="ORF">J2S57_006313</name>
</gene>
<dbReference type="InterPro" id="IPR013022">
    <property type="entry name" value="Xyl_isomerase-like_TIM-brl"/>
</dbReference>
<dbReference type="RefSeq" id="WP_307249630.1">
    <property type="nucleotide sequence ID" value="NZ_JAUSQZ010000001.1"/>
</dbReference>
<accession>A0ABT9PDT3</accession>
<dbReference type="InterPro" id="IPR036237">
    <property type="entry name" value="Xyl_isomerase-like_sf"/>
</dbReference>
<proteinExistence type="predicted"/>
<dbReference type="Proteomes" id="UP001235712">
    <property type="component" value="Unassembled WGS sequence"/>
</dbReference>
<evidence type="ECO:0000259" key="1">
    <source>
        <dbReference type="Pfam" id="PF01261"/>
    </source>
</evidence>
<comment type="caution">
    <text evidence="2">The sequence shown here is derived from an EMBL/GenBank/DDBJ whole genome shotgun (WGS) entry which is preliminary data.</text>
</comment>
<dbReference type="GO" id="GO:0050114">
    <property type="term" value="F:myo-inosose-2 dehydratase activity"/>
    <property type="evidence" value="ECO:0007669"/>
    <property type="project" value="UniProtKB-EC"/>
</dbReference>
<dbReference type="PANTHER" id="PTHR12110:SF41">
    <property type="entry name" value="INOSOSE DEHYDRATASE"/>
    <property type="match status" value="1"/>
</dbReference>
<reference evidence="2 3" key="1">
    <citation type="submission" date="2023-07" db="EMBL/GenBank/DDBJ databases">
        <title>Sequencing the genomes of 1000 actinobacteria strains.</title>
        <authorList>
            <person name="Klenk H.-P."/>
        </authorList>
    </citation>
    <scope>NUCLEOTIDE SEQUENCE [LARGE SCALE GENOMIC DNA]</scope>
    <source>
        <strain evidence="2 3">DSM 44388</strain>
    </source>
</reference>
<dbReference type="PANTHER" id="PTHR12110">
    <property type="entry name" value="HYDROXYPYRUVATE ISOMERASE"/>
    <property type="match status" value="1"/>
</dbReference>
<dbReference type="EC" id="4.2.1.44" evidence="2"/>
<dbReference type="InterPro" id="IPR030823">
    <property type="entry name" value="IolE/MocC"/>
</dbReference>
<evidence type="ECO:0000313" key="3">
    <source>
        <dbReference type="Proteomes" id="UP001235712"/>
    </source>
</evidence>
<keyword evidence="3" id="KW-1185">Reference proteome</keyword>
<dbReference type="NCBIfam" id="TIGR04379">
    <property type="entry name" value="myo_inos_iolE"/>
    <property type="match status" value="1"/>
</dbReference>
<organism evidence="2 3">
    <name type="scientific">Kineosporia succinea</name>
    <dbReference type="NCBI Taxonomy" id="84632"/>
    <lineage>
        <taxon>Bacteria</taxon>
        <taxon>Bacillati</taxon>
        <taxon>Actinomycetota</taxon>
        <taxon>Actinomycetes</taxon>
        <taxon>Kineosporiales</taxon>
        <taxon>Kineosporiaceae</taxon>
        <taxon>Kineosporia</taxon>
    </lineage>
</organism>
<dbReference type="Pfam" id="PF01261">
    <property type="entry name" value="AP_endonuc_2"/>
    <property type="match status" value="1"/>
</dbReference>
<evidence type="ECO:0000313" key="2">
    <source>
        <dbReference type="EMBL" id="MDP9830564.1"/>
    </source>
</evidence>
<feature type="domain" description="Xylose isomerase-like TIM barrel" evidence="1">
    <location>
        <begin position="42"/>
        <end position="297"/>
    </location>
</feature>
<dbReference type="InterPro" id="IPR050312">
    <property type="entry name" value="IolE/XylAMocC-like"/>
</dbReference>
<name>A0ABT9PDT3_9ACTN</name>